<feature type="compositionally biased region" description="Basic and acidic residues" evidence="1">
    <location>
        <begin position="112"/>
        <end position="124"/>
    </location>
</feature>
<feature type="region of interest" description="Disordered" evidence="1">
    <location>
        <begin position="112"/>
        <end position="152"/>
    </location>
</feature>
<feature type="region of interest" description="Disordered" evidence="1">
    <location>
        <begin position="298"/>
        <end position="360"/>
    </location>
</feature>
<dbReference type="Proteomes" id="UP000077266">
    <property type="component" value="Unassembled WGS sequence"/>
</dbReference>
<feature type="region of interest" description="Disordered" evidence="1">
    <location>
        <begin position="168"/>
        <end position="215"/>
    </location>
</feature>
<keyword evidence="3" id="KW-1185">Reference proteome</keyword>
<proteinExistence type="predicted"/>
<accession>A0A165M9U1</accession>
<feature type="compositionally biased region" description="Acidic residues" evidence="1">
    <location>
        <begin position="330"/>
        <end position="342"/>
    </location>
</feature>
<feature type="region of interest" description="Disordered" evidence="1">
    <location>
        <begin position="704"/>
        <end position="733"/>
    </location>
</feature>
<name>A0A165M9U1_EXIGL</name>
<sequence length="733" mass="80822">MLLRLVPQPPFPTVLFTLAFPQLPDDLPLPASWAHTVDLLQTHDLPPPPSAHALDVSTSHVALLEVVTFDLAKRALTCTWIDGHSARHELIESCVAALEDVIADVSLASVEAQREQHRERHPDAEVPPAPPSSLNKPPSVQPAAHTAKHKRRRSTFFSMVSAILSSSSSTSTTDEHLHTTSISSLAEDRSALVPDPVPEPEPVASSITEARAPPGLAVKGPRSRFLRRRARSLLVDSFRRFVLPLLTPPPLQDELEAHTPTPSSRYKPGYDTWTITSLIRRTNAQAIELLERARPVAQRAGCVPGDRHASSESFRSGSSDDDGLYPWPYPDEDDSDEMEGSDSDGALTADDSSVDTPREGEVDVFVRAYDDEEDDDPFYAGPAKPASSRLPMRTHRRRTPRLTPVQVARAELAALAAEYRALHTHAGRLRVLRSYLESQRDRAQAEERAYAAALEERALRRACSSLARRPPHVEWTKPASRSPLARSFSAHEVELTATSDEFDERRSLQEDGRARRRSLGMRRTKSTWDVRPRVYHRAAVVASASRRAAAAFEMAQMEMQMSVPFPCGEDECDDVEDGYPFPEDAFDMVISGGGEQFSGPQEDVFFRDEEDDGVDLASPVDEYAPHTLPRRSLEMDLPASGRPHCIPADVDADPRSGTRAHSGSSLLRAAVRKRLPSISFLRRQPSDECAADDMQLPVELELPRFSSAPPVSPPRSSVRGMLASLSGHSHGRA</sequence>
<dbReference type="InParanoid" id="A0A165M9U1"/>
<dbReference type="EMBL" id="KV425913">
    <property type="protein sequence ID" value="KZV98963.1"/>
    <property type="molecule type" value="Genomic_DNA"/>
</dbReference>
<gene>
    <name evidence="2" type="ORF">EXIGLDRAFT_265957</name>
</gene>
<evidence type="ECO:0000313" key="2">
    <source>
        <dbReference type="EMBL" id="KZV98963.1"/>
    </source>
</evidence>
<feature type="compositionally biased region" description="Low complexity" evidence="1">
    <location>
        <begin position="704"/>
        <end position="719"/>
    </location>
</feature>
<dbReference type="AlphaFoldDB" id="A0A165M9U1"/>
<protein>
    <submittedName>
        <fullName evidence="2">Uncharacterized protein</fullName>
    </submittedName>
</protein>
<evidence type="ECO:0000256" key="1">
    <source>
        <dbReference type="SAM" id="MobiDB-lite"/>
    </source>
</evidence>
<dbReference type="OrthoDB" id="3224257at2759"/>
<organism evidence="2 3">
    <name type="scientific">Exidia glandulosa HHB12029</name>
    <dbReference type="NCBI Taxonomy" id="1314781"/>
    <lineage>
        <taxon>Eukaryota</taxon>
        <taxon>Fungi</taxon>
        <taxon>Dikarya</taxon>
        <taxon>Basidiomycota</taxon>
        <taxon>Agaricomycotina</taxon>
        <taxon>Agaricomycetes</taxon>
        <taxon>Auriculariales</taxon>
        <taxon>Exidiaceae</taxon>
        <taxon>Exidia</taxon>
    </lineage>
</organism>
<reference evidence="2 3" key="1">
    <citation type="journal article" date="2016" name="Mol. Biol. Evol.">
        <title>Comparative Genomics of Early-Diverging Mushroom-Forming Fungi Provides Insights into the Origins of Lignocellulose Decay Capabilities.</title>
        <authorList>
            <person name="Nagy L.G."/>
            <person name="Riley R."/>
            <person name="Tritt A."/>
            <person name="Adam C."/>
            <person name="Daum C."/>
            <person name="Floudas D."/>
            <person name="Sun H."/>
            <person name="Yadav J.S."/>
            <person name="Pangilinan J."/>
            <person name="Larsson K.H."/>
            <person name="Matsuura K."/>
            <person name="Barry K."/>
            <person name="Labutti K."/>
            <person name="Kuo R."/>
            <person name="Ohm R.A."/>
            <person name="Bhattacharya S.S."/>
            <person name="Shirouzu T."/>
            <person name="Yoshinaga Y."/>
            <person name="Martin F.M."/>
            <person name="Grigoriev I.V."/>
            <person name="Hibbett D.S."/>
        </authorList>
    </citation>
    <scope>NUCLEOTIDE SEQUENCE [LARGE SCALE GENOMIC DNA]</scope>
    <source>
        <strain evidence="2 3">HHB12029</strain>
    </source>
</reference>
<evidence type="ECO:0000313" key="3">
    <source>
        <dbReference type="Proteomes" id="UP000077266"/>
    </source>
</evidence>